<evidence type="ECO:0000313" key="2">
    <source>
        <dbReference type="Proteomes" id="UP001152531"/>
    </source>
</evidence>
<comment type="caution">
    <text evidence="1">The sequence shown here is derived from an EMBL/GenBank/DDBJ whole genome shotgun (WGS) entry which is preliminary data.</text>
</comment>
<organism evidence="1 2">
    <name type="scientific">[Candida] jaroonii</name>
    <dbReference type="NCBI Taxonomy" id="467808"/>
    <lineage>
        <taxon>Eukaryota</taxon>
        <taxon>Fungi</taxon>
        <taxon>Dikarya</taxon>
        <taxon>Ascomycota</taxon>
        <taxon>Saccharomycotina</taxon>
        <taxon>Pichiomycetes</taxon>
        <taxon>Debaryomycetaceae</taxon>
        <taxon>Yamadazyma</taxon>
    </lineage>
</organism>
<accession>A0ACA9Y0F9</accession>
<protein>
    <submittedName>
        <fullName evidence="1">Trimethylguanosine synthase</fullName>
    </submittedName>
</protein>
<evidence type="ECO:0000313" key="1">
    <source>
        <dbReference type="EMBL" id="CAH6718410.1"/>
    </source>
</evidence>
<proteinExistence type="predicted"/>
<keyword evidence="2" id="KW-1185">Reference proteome</keyword>
<name>A0ACA9Y0F9_9ASCO</name>
<reference evidence="1" key="1">
    <citation type="submission" date="2022-06" db="EMBL/GenBank/DDBJ databases">
        <authorList>
            <person name="Legras J.-L."/>
            <person name="Devillers H."/>
            <person name="Grondin C."/>
        </authorList>
    </citation>
    <scope>NUCLEOTIDE SEQUENCE</scope>
    <source>
        <strain evidence="1">CLIB 1444</strain>
    </source>
</reference>
<dbReference type="EMBL" id="CALSDN010000001">
    <property type="protein sequence ID" value="CAH6718410.1"/>
    <property type="molecule type" value="Genomic_DNA"/>
</dbReference>
<gene>
    <name evidence="1" type="ORF">CLIB1444_01S06106</name>
</gene>
<dbReference type="Proteomes" id="UP001152531">
    <property type="component" value="Unassembled WGS sequence"/>
</dbReference>
<sequence length="358" mass="41604">MGDIEIEVDDNRDSEDEVFVGDEVFTPGEAQPKDEVDERQITEDEDIENQEQQDPIPYTIHGNEDHYDRDEKGNLHLLLHTEESLPKRVKKFYKRRYQLYSLYDKGIHLTTELWFSVTPERVAEITARIIKHFIPDAVDVVDLCCGGGGNTIRFAKHFDHVGAIDINQININCTLHNAEIYEVRSKIWSVVGDWTELCNSSDWVPERIRHKKIPFDFIFVSPPWGGNQYDRDVFDLETLKPLGLKKLCYSLKKYSKNFGLFLPKSSNRDQIDRITRKLYGKKGKCRIIELYNDGHYVGILLLYGKKVTQPIDYHDLNDDDYQIETLSDYEAEMAEAEKAKNPQSEDIENSNDNSEMSE</sequence>